<dbReference type="Gene3D" id="2.60.200.20">
    <property type="match status" value="1"/>
</dbReference>
<dbReference type="Pfam" id="PF23893">
    <property type="entry name" value="Y4YQ_C"/>
    <property type="match status" value="1"/>
</dbReference>
<evidence type="ECO:0000259" key="4">
    <source>
        <dbReference type="Pfam" id="PF16697"/>
    </source>
</evidence>
<name>W6M657_9GAMM</name>
<dbReference type="InterPro" id="IPR057770">
    <property type="entry name" value="YscD/Y4YQ_C"/>
</dbReference>
<dbReference type="NCBIfam" id="TIGR02500">
    <property type="entry name" value="type_III_yscD"/>
    <property type="match status" value="1"/>
</dbReference>
<dbReference type="InterPro" id="IPR032034">
    <property type="entry name" value="YscD_ppl_1st"/>
</dbReference>
<reference evidence="6" key="1">
    <citation type="submission" date="2013-07" db="EMBL/GenBank/DDBJ databases">
        <authorList>
            <person name="McIlroy S."/>
        </authorList>
    </citation>
    <scope>NUCLEOTIDE SEQUENCE [LARGE SCALE GENOMIC DNA]</scope>
    <source>
        <strain evidence="6">Run_A_D11</strain>
    </source>
</reference>
<feature type="compositionally biased region" description="Low complexity" evidence="1">
    <location>
        <begin position="321"/>
        <end position="337"/>
    </location>
</feature>
<dbReference type="Proteomes" id="UP000035760">
    <property type="component" value="Unassembled WGS sequence"/>
</dbReference>
<organism evidence="6 7">
    <name type="scientific">Candidatus Competibacter denitrificans Run_A_D11</name>
    <dbReference type="NCBI Taxonomy" id="1400863"/>
    <lineage>
        <taxon>Bacteria</taxon>
        <taxon>Pseudomonadati</taxon>
        <taxon>Pseudomonadota</taxon>
        <taxon>Gammaproteobacteria</taxon>
        <taxon>Candidatus Competibacteraceae</taxon>
        <taxon>Candidatus Competibacter</taxon>
    </lineage>
</organism>
<keyword evidence="2" id="KW-0472">Membrane</keyword>
<protein>
    <recommendedName>
        <fullName evidence="8">YscD cytoplasmic domain-containing protein</fullName>
    </recommendedName>
</protein>
<dbReference type="AlphaFoldDB" id="W6M657"/>
<reference evidence="6" key="2">
    <citation type="submission" date="2014-03" db="EMBL/GenBank/DDBJ databases">
        <title>Candidatus Competibacter-lineage genomes retrieved from metagenomes reveal functional metabolic diversity.</title>
        <authorList>
            <person name="McIlroy S.J."/>
            <person name="Albertsen M."/>
            <person name="Andresen E.K."/>
            <person name="Saunders A.M."/>
            <person name="Kristiansen R."/>
            <person name="Stokholm-Bjerregaard M."/>
            <person name="Nielsen K.L."/>
            <person name="Nielsen P.H."/>
        </authorList>
    </citation>
    <scope>NUCLEOTIDE SEQUENCE</scope>
    <source>
        <strain evidence="6">Run_A_D11</strain>
    </source>
</reference>
<proteinExistence type="predicted"/>
<dbReference type="EMBL" id="CBTJ020000057">
    <property type="protein sequence ID" value="CDI03411.1"/>
    <property type="molecule type" value="Genomic_DNA"/>
</dbReference>
<evidence type="ECO:0000259" key="3">
    <source>
        <dbReference type="Pfam" id="PF16693"/>
    </source>
</evidence>
<feature type="region of interest" description="Disordered" evidence="1">
    <location>
        <begin position="136"/>
        <end position="155"/>
    </location>
</feature>
<dbReference type="RefSeq" id="WP_048674127.1">
    <property type="nucleotide sequence ID" value="NZ_CBTJ020000057.1"/>
</dbReference>
<dbReference type="Pfam" id="PF16693">
    <property type="entry name" value="Yop-YscD_ppl_1st"/>
    <property type="match status" value="1"/>
</dbReference>
<sequence>MSDSRRRFILKFFSGPHAGAEVLLPPGDYVLGGAESCEIVLHDAAVAPRHARLRLSATEIQLSPLERPVTVAGRPIEDETSLGFCQLATLGTTHFAVAPEGEPWEPITLPDLAPASAPPTLAEAPAVEPTVRPIAATSDDLPNSSPARRPKPPAKKLASLGGIAVIAGGLAIMLFYGNSPPTAASLPEPRTPSPATENQLRALLAELKIDHAQLTRSEKGDWRLEGYVADAEQKRRLSAALQQRGLRVRLQVWSADELLESGRAVLNGLNLPLTVSYGSPGVLRLNGETRDQPSLTRAVETLRRDIPGLRELDNRATVAAGRTASAATNAGSAGGRTLSPAPATGAPRTPSPLAIKSVSLGAVRFIVTTDGAKYLEGASLGNGYVLKAIQDDGLILSDGDRDIIQDFGRSS</sequence>
<evidence type="ECO:0000256" key="2">
    <source>
        <dbReference type="SAM" id="Phobius"/>
    </source>
</evidence>
<evidence type="ECO:0000313" key="6">
    <source>
        <dbReference type="EMBL" id="CDI03411.1"/>
    </source>
</evidence>
<evidence type="ECO:0000313" key="7">
    <source>
        <dbReference type="Proteomes" id="UP000035760"/>
    </source>
</evidence>
<dbReference type="OrthoDB" id="5620712at2"/>
<comment type="caution">
    <text evidence="6">The sequence shown here is derived from an EMBL/GenBank/DDBJ whole genome shotgun (WGS) entry which is preliminary data.</text>
</comment>
<feature type="region of interest" description="Disordered" evidence="1">
    <location>
        <begin position="321"/>
        <end position="351"/>
    </location>
</feature>
<feature type="domain" description="YscD/Y4YQ C-terminal" evidence="5">
    <location>
        <begin position="353"/>
        <end position="402"/>
    </location>
</feature>
<dbReference type="InterPro" id="IPR012843">
    <property type="entry name" value="YscD"/>
</dbReference>
<evidence type="ECO:0000256" key="1">
    <source>
        <dbReference type="SAM" id="MobiDB-lite"/>
    </source>
</evidence>
<dbReference type="SUPFAM" id="SSF49879">
    <property type="entry name" value="SMAD/FHA domain"/>
    <property type="match status" value="1"/>
</dbReference>
<evidence type="ECO:0008006" key="8">
    <source>
        <dbReference type="Google" id="ProtNLM"/>
    </source>
</evidence>
<keyword evidence="7" id="KW-1185">Reference proteome</keyword>
<feature type="transmembrane region" description="Helical" evidence="2">
    <location>
        <begin position="157"/>
        <end position="177"/>
    </location>
</feature>
<dbReference type="InterPro" id="IPR032030">
    <property type="entry name" value="YscD_cytoplasmic_dom"/>
</dbReference>
<dbReference type="InterPro" id="IPR008984">
    <property type="entry name" value="SMAD_FHA_dom_sf"/>
</dbReference>
<feature type="domain" description="YscD cytoplasmic" evidence="4">
    <location>
        <begin position="11"/>
        <end position="100"/>
    </location>
</feature>
<feature type="domain" description="YscD-like Bon-like" evidence="3">
    <location>
        <begin position="200"/>
        <end position="252"/>
    </location>
</feature>
<evidence type="ECO:0000259" key="5">
    <source>
        <dbReference type="Pfam" id="PF23893"/>
    </source>
</evidence>
<dbReference type="Pfam" id="PF16697">
    <property type="entry name" value="Yop-YscD_cpl"/>
    <property type="match status" value="1"/>
</dbReference>
<dbReference type="STRING" id="1400863.BN873_490020"/>
<keyword evidence="2" id="KW-1133">Transmembrane helix</keyword>
<gene>
    <name evidence="6" type="ORF">BN873_490020</name>
</gene>
<accession>W6M657</accession>
<keyword evidence="2" id="KW-0812">Transmembrane</keyword>